<accession>A0ABX0T2T1</accession>
<evidence type="ECO:0000256" key="4">
    <source>
        <dbReference type="ARBA" id="ARBA00023163"/>
    </source>
</evidence>
<dbReference type="InterPro" id="IPR013325">
    <property type="entry name" value="RNA_pol_sigma_r2"/>
</dbReference>
<dbReference type="PANTHER" id="PTHR43133">
    <property type="entry name" value="RNA POLYMERASE ECF-TYPE SIGMA FACTO"/>
    <property type="match status" value="1"/>
</dbReference>
<name>A0ABX0T2T1_9MICO</name>
<keyword evidence="3" id="KW-0731">Sigma factor</keyword>
<dbReference type="Pfam" id="PF08281">
    <property type="entry name" value="Sigma70_r4_2"/>
    <property type="match status" value="1"/>
</dbReference>
<reference evidence="7 8" key="1">
    <citation type="submission" date="2020-03" db="EMBL/GenBank/DDBJ databases">
        <title>Above-ground endophytic microbial communities from plants in different locations in the United States.</title>
        <authorList>
            <person name="Frank C."/>
        </authorList>
    </citation>
    <scope>NUCLEOTIDE SEQUENCE [LARGE SCALE GENOMIC DNA]</scope>
    <source>
        <strain evidence="7 8">WW7</strain>
    </source>
</reference>
<dbReference type="InterPro" id="IPR014284">
    <property type="entry name" value="RNA_pol_sigma-70_dom"/>
</dbReference>
<keyword evidence="4" id="KW-0804">Transcription</keyword>
<dbReference type="InterPro" id="IPR013249">
    <property type="entry name" value="RNA_pol_sigma70_r4_t2"/>
</dbReference>
<evidence type="ECO:0000313" key="7">
    <source>
        <dbReference type="EMBL" id="NII39791.1"/>
    </source>
</evidence>
<organism evidence="7 8">
    <name type="scientific">Curtobacterium salicis</name>
    <dbReference type="NCBI Taxonomy" id="1779862"/>
    <lineage>
        <taxon>Bacteria</taxon>
        <taxon>Bacillati</taxon>
        <taxon>Actinomycetota</taxon>
        <taxon>Actinomycetes</taxon>
        <taxon>Micrococcales</taxon>
        <taxon>Microbacteriaceae</taxon>
        <taxon>Curtobacterium</taxon>
    </lineage>
</organism>
<dbReference type="Gene3D" id="1.10.10.10">
    <property type="entry name" value="Winged helix-like DNA-binding domain superfamily/Winged helix DNA-binding domain"/>
    <property type="match status" value="1"/>
</dbReference>
<dbReference type="EMBL" id="JAAOYO010000001">
    <property type="protein sequence ID" value="NII39791.1"/>
    <property type="molecule type" value="Genomic_DNA"/>
</dbReference>
<dbReference type="Gene3D" id="1.10.1740.10">
    <property type="match status" value="1"/>
</dbReference>
<protein>
    <submittedName>
        <fullName evidence="7">RNA polymerase sigma-70 factor (ECF subfamily)</fullName>
    </submittedName>
</protein>
<feature type="domain" description="RNA polymerase sigma factor 70 region 4 type 2" evidence="6">
    <location>
        <begin position="128"/>
        <end position="180"/>
    </location>
</feature>
<comment type="caution">
    <text evidence="7">The sequence shown here is derived from an EMBL/GenBank/DDBJ whole genome shotgun (WGS) entry which is preliminary data.</text>
</comment>
<dbReference type="InterPro" id="IPR013324">
    <property type="entry name" value="RNA_pol_sigma_r3/r4-like"/>
</dbReference>
<gene>
    <name evidence="7" type="ORF">E9228_000410</name>
</gene>
<proteinExistence type="inferred from homology"/>
<dbReference type="InterPro" id="IPR039425">
    <property type="entry name" value="RNA_pol_sigma-70-like"/>
</dbReference>
<dbReference type="InterPro" id="IPR036388">
    <property type="entry name" value="WH-like_DNA-bd_sf"/>
</dbReference>
<dbReference type="RefSeq" id="WP_166778938.1">
    <property type="nucleotide sequence ID" value="NZ_JAAOYO010000001.1"/>
</dbReference>
<evidence type="ECO:0000313" key="8">
    <source>
        <dbReference type="Proteomes" id="UP001318300"/>
    </source>
</evidence>
<dbReference type="NCBIfam" id="TIGR02937">
    <property type="entry name" value="sigma70-ECF"/>
    <property type="match status" value="1"/>
</dbReference>
<comment type="similarity">
    <text evidence="1">Belongs to the sigma-70 factor family. ECF subfamily.</text>
</comment>
<dbReference type="SUPFAM" id="SSF88946">
    <property type="entry name" value="Sigma2 domain of RNA polymerase sigma factors"/>
    <property type="match status" value="1"/>
</dbReference>
<dbReference type="InterPro" id="IPR007627">
    <property type="entry name" value="RNA_pol_sigma70_r2"/>
</dbReference>
<evidence type="ECO:0000259" key="6">
    <source>
        <dbReference type="Pfam" id="PF08281"/>
    </source>
</evidence>
<keyword evidence="8" id="KW-1185">Reference proteome</keyword>
<evidence type="ECO:0000256" key="3">
    <source>
        <dbReference type="ARBA" id="ARBA00023082"/>
    </source>
</evidence>
<dbReference type="Proteomes" id="UP001318300">
    <property type="component" value="Unassembled WGS sequence"/>
</dbReference>
<dbReference type="PANTHER" id="PTHR43133:SF25">
    <property type="entry name" value="RNA POLYMERASE SIGMA FACTOR RFAY-RELATED"/>
    <property type="match status" value="1"/>
</dbReference>
<dbReference type="Pfam" id="PF04542">
    <property type="entry name" value="Sigma70_r2"/>
    <property type="match status" value="1"/>
</dbReference>
<evidence type="ECO:0000256" key="1">
    <source>
        <dbReference type="ARBA" id="ARBA00010641"/>
    </source>
</evidence>
<sequence length="193" mass="22187">MTRPRGPGEIPDTELITSIGRGDAEAYTEMLDRHSRAVFRYAWGLADQRSDVDDIVQETFLVAWRRRKDIRIVGSSALPWLLTSARNIAMNTNRQRRSHRIDEIDEHTGASDAWYRQVEHDEAAQQLRWVQNEIAALDSPDRELCELCLLQDRTYDEAAAMLGLSPVNARKRIQRSRARLRTNRAAQGMENIS</sequence>
<feature type="domain" description="RNA polymerase sigma-70 region 2" evidence="5">
    <location>
        <begin position="31"/>
        <end position="97"/>
    </location>
</feature>
<evidence type="ECO:0000259" key="5">
    <source>
        <dbReference type="Pfam" id="PF04542"/>
    </source>
</evidence>
<evidence type="ECO:0000256" key="2">
    <source>
        <dbReference type="ARBA" id="ARBA00023015"/>
    </source>
</evidence>
<keyword evidence="2" id="KW-0805">Transcription regulation</keyword>
<dbReference type="SUPFAM" id="SSF88659">
    <property type="entry name" value="Sigma3 and sigma4 domains of RNA polymerase sigma factors"/>
    <property type="match status" value="1"/>
</dbReference>